<dbReference type="PIRSF" id="PIRSF017082">
    <property type="entry name" value="YflP"/>
    <property type="match status" value="1"/>
</dbReference>
<evidence type="ECO:0000313" key="4">
    <source>
        <dbReference type="Proteomes" id="UP000190092"/>
    </source>
</evidence>
<organism evidence="3 4">
    <name type="scientific">Enhydrobacter aerosaccus</name>
    <dbReference type="NCBI Taxonomy" id="225324"/>
    <lineage>
        <taxon>Bacteria</taxon>
        <taxon>Pseudomonadati</taxon>
        <taxon>Pseudomonadota</taxon>
        <taxon>Alphaproteobacteria</taxon>
        <taxon>Hyphomicrobiales</taxon>
        <taxon>Enhydrobacter</taxon>
    </lineage>
</organism>
<dbReference type="PANTHER" id="PTHR42928">
    <property type="entry name" value="TRICARBOXYLATE-BINDING PROTEIN"/>
    <property type="match status" value="1"/>
</dbReference>
<dbReference type="RefSeq" id="WP_218191388.1">
    <property type="nucleotide sequence ID" value="NZ_FUWJ01000016.1"/>
</dbReference>
<dbReference type="InterPro" id="IPR042100">
    <property type="entry name" value="Bug_dom1"/>
</dbReference>
<comment type="similarity">
    <text evidence="1">Belongs to the UPF0065 (bug) family.</text>
</comment>
<reference evidence="4" key="1">
    <citation type="submission" date="2017-02" db="EMBL/GenBank/DDBJ databases">
        <authorList>
            <person name="Varghese N."/>
            <person name="Submissions S."/>
        </authorList>
    </citation>
    <scope>NUCLEOTIDE SEQUENCE [LARGE SCALE GENOMIC DNA]</scope>
    <source>
        <strain evidence="4">ATCC 27094</strain>
    </source>
</reference>
<feature type="chain" id="PRO_5012820719" evidence="2">
    <location>
        <begin position="20"/>
        <end position="327"/>
    </location>
</feature>
<keyword evidence="4" id="KW-1185">Reference proteome</keyword>
<accession>A0A1T4TFF3</accession>
<dbReference type="Proteomes" id="UP000190092">
    <property type="component" value="Unassembled WGS sequence"/>
</dbReference>
<name>A0A1T4TFF3_9HYPH</name>
<sequence length="327" mass="33822">MKIKALSGVLGVAAFIAVAAGGLHPAVAQYPDRPLTVIVPFPPGGASDVTARLVSPKLSEQLGQSVVVDNKAGANGAIGAAAVKQAKPDGYTLLVGSIGVFGINPALFRDLRYDPLKDFDLLSVIVRTPNVLVVNPSFPAKTVGELVEYLKKNPDKVSFASSGTGSSDHLTAALFLEKTGATGVHVPYKGGGPAINDLVAGQVNASFQNLGAIVQQVRAGKLRALAVTSATRVPALPDVPTMAEAGVKDLEVYSWQAAAAPRGLPAAVKEKLVADLAAAARSPDVKAQFEQLGFEVVAGTGQQFDTFLAGEIGRWRQVIEAAKITVE</sequence>
<dbReference type="SUPFAM" id="SSF53850">
    <property type="entry name" value="Periplasmic binding protein-like II"/>
    <property type="match status" value="1"/>
</dbReference>
<dbReference type="STRING" id="225324.SAMN02745126_06134"/>
<dbReference type="InterPro" id="IPR005064">
    <property type="entry name" value="BUG"/>
</dbReference>
<dbReference type="CDD" id="cd07012">
    <property type="entry name" value="PBP2_Bug_TTT"/>
    <property type="match status" value="1"/>
</dbReference>
<gene>
    <name evidence="3" type="ORF">SAMN02745126_06134</name>
</gene>
<evidence type="ECO:0000256" key="2">
    <source>
        <dbReference type="SAM" id="SignalP"/>
    </source>
</evidence>
<dbReference type="Gene3D" id="3.40.190.10">
    <property type="entry name" value="Periplasmic binding protein-like II"/>
    <property type="match status" value="1"/>
</dbReference>
<evidence type="ECO:0000256" key="1">
    <source>
        <dbReference type="ARBA" id="ARBA00006987"/>
    </source>
</evidence>
<dbReference type="EMBL" id="FUWJ01000016">
    <property type="protein sequence ID" value="SKA38929.1"/>
    <property type="molecule type" value="Genomic_DNA"/>
</dbReference>
<dbReference type="AlphaFoldDB" id="A0A1T4TFF3"/>
<keyword evidence="2" id="KW-0732">Signal</keyword>
<dbReference type="Pfam" id="PF03401">
    <property type="entry name" value="TctC"/>
    <property type="match status" value="1"/>
</dbReference>
<proteinExistence type="inferred from homology"/>
<keyword evidence="3" id="KW-0675">Receptor</keyword>
<protein>
    <submittedName>
        <fullName evidence="3">Tripartite-type tricarboxylate transporter, receptor component TctC</fullName>
    </submittedName>
</protein>
<feature type="signal peptide" evidence="2">
    <location>
        <begin position="1"/>
        <end position="19"/>
    </location>
</feature>
<evidence type="ECO:0000313" key="3">
    <source>
        <dbReference type="EMBL" id="SKA38929.1"/>
    </source>
</evidence>
<dbReference type="Gene3D" id="3.40.190.150">
    <property type="entry name" value="Bordetella uptake gene, domain 1"/>
    <property type="match status" value="1"/>
</dbReference>
<dbReference type="PANTHER" id="PTHR42928:SF5">
    <property type="entry name" value="BLR1237 PROTEIN"/>
    <property type="match status" value="1"/>
</dbReference>